<gene>
    <name evidence="2" type="ORF">Voc01_065110</name>
</gene>
<name>A0A8J3ZWZ0_9ACTN</name>
<evidence type="ECO:0000313" key="2">
    <source>
        <dbReference type="EMBL" id="GIJ71594.1"/>
    </source>
</evidence>
<dbReference type="InterPro" id="IPR019887">
    <property type="entry name" value="Tscrpt_reg_AsnC/Lrp_C"/>
</dbReference>
<dbReference type="Pfam" id="PF01037">
    <property type="entry name" value="AsnC_trans_reg"/>
    <property type="match status" value="1"/>
</dbReference>
<protein>
    <recommendedName>
        <fullName evidence="1">Transcription regulator AsnC/Lrp ligand binding domain-containing protein</fullName>
    </recommendedName>
</protein>
<dbReference type="Proteomes" id="UP000635606">
    <property type="component" value="Unassembled WGS sequence"/>
</dbReference>
<proteinExistence type="predicted"/>
<comment type="caution">
    <text evidence="2">The sequence shown here is derived from an EMBL/GenBank/DDBJ whole genome shotgun (WGS) entry which is preliminary data.</text>
</comment>
<reference evidence="2" key="1">
    <citation type="submission" date="2021-01" db="EMBL/GenBank/DDBJ databases">
        <title>Whole genome shotgun sequence of Virgisporangium ochraceum NBRC 16418.</title>
        <authorList>
            <person name="Komaki H."/>
            <person name="Tamura T."/>
        </authorList>
    </citation>
    <scope>NUCLEOTIDE SEQUENCE</scope>
    <source>
        <strain evidence="2">NBRC 16418</strain>
    </source>
</reference>
<dbReference type="GO" id="GO:0005829">
    <property type="term" value="C:cytosol"/>
    <property type="evidence" value="ECO:0007669"/>
    <property type="project" value="TreeGrafter"/>
</dbReference>
<dbReference type="Gene3D" id="3.30.70.920">
    <property type="match status" value="1"/>
</dbReference>
<feature type="domain" description="Transcription regulator AsnC/Lrp ligand binding" evidence="1">
    <location>
        <begin position="15"/>
        <end position="89"/>
    </location>
</feature>
<dbReference type="GO" id="GO:0043565">
    <property type="term" value="F:sequence-specific DNA binding"/>
    <property type="evidence" value="ECO:0007669"/>
    <property type="project" value="TreeGrafter"/>
</dbReference>
<evidence type="ECO:0000313" key="3">
    <source>
        <dbReference type="Proteomes" id="UP000635606"/>
    </source>
</evidence>
<organism evidence="2 3">
    <name type="scientific">Virgisporangium ochraceum</name>
    <dbReference type="NCBI Taxonomy" id="65505"/>
    <lineage>
        <taxon>Bacteria</taxon>
        <taxon>Bacillati</taxon>
        <taxon>Actinomycetota</taxon>
        <taxon>Actinomycetes</taxon>
        <taxon>Micromonosporales</taxon>
        <taxon>Micromonosporaceae</taxon>
        <taxon>Virgisporangium</taxon>
    </lineage>
</organism>
<dbReference type="InterPro" id="IPR011008">
    <property type="entry name" value="Dimeric_a/b-barrel"/>
</dbReference>
<evidence type="ECO:0000259" key="1">
    <source>
        <dbReference type="Pfam" id="PF01037"/>
    </source>
</evidence>
<dbReference type="GO" id="GO:0043200">
    <property type="term" value="P:response to amino acid"/>
    <property type="evidence" value="ECO:0007669"/>
    <property type="project" value="TreeGrafter"/>
</dbReference>
<dbReference type="EMBL" id="BOPH01000088">
    <property type="protein sequence ID" value="GIJ71594.1"/>
    <property type="molecule type" value="Genomic_DNA"/>
</dbReference>
<keyword evidence="3" id="KW-1185">Reference proteome</keyword>
<dbReference type="AlphaFoldDB" id="A0A8J3ZWZ0"/>
<accession>A0A8J3ZWZ0</accession>
<dbReference type="RefSeq" id="WP_239160626.1">
    <property type="nucleotide sequence ID" value="NZ_BOPH01000088.1"/>
</dbReference>
<dbReference type="PANTHER" id="PTHR30154">
    <property type="entry name" value="LEUCINE-RESPONSIVE REGULATORY PROTEIN"/>
    <property type="match status" value="1"/>
</dbReference>
<dbReference type="SUPFAM" id="SSF54909">
    <property type="entry name" value="Dimeric alpha+beta barrel"/>
    <property type="match status" value="1"/>
</dbReference>
<sequence>MVDPAAVGLGFEVLVNVTMEREDSATIGEFETALAAVREVRHAERLFGDPDYLLRVVTADLAGYAVLRDEKLATLPGVQRMTSTIVMKRIVEDRPLPVGPVHGTVRARPRRRQP</sequence>
<dbReference type="PANTHER" id="PTHR30154:SF34">
    <property type="entry name" value="TRANSCRIPTIONAL REGULATOR AZLB"/>
    <property type="match status" value="1"/>
</dbReference>